<comment type="caution">
    <text evidence="1">The sequence shown here is derived from an EMBL/GenBank/DDBJ whole genome shotgun (WGS) entry which is preliminary data.</text>
</comment>
<protein>
    <submittedName>
        <fullName evidence="1">Uncharacterized protein</fullName>
    </submittedName>
</protein>
<name>A0A1E5XRZ3_9HYPH</name>
<dbReference type="Proteomes" id="UP000095463">
    <property type="component" value="Unassembled WGS sequence"/>
</dbReference>
<keyword evidence="2" id="KW-1185">Reference proteome</keyword>
<organism evidence="1 2">
    <name type="scientific">Devosia insulae DS-56</name>
    <dbReference type="NCBI Taxonomy" id="1116389"/>
    <lineage>
        <taxon>Bacteria</taxon>
        <taxon>Pseudomonadati</taxon>
        <taxon>Pseudomonadota</taxon>
        <taxon>Alphaproteobacteria</taxon>
        <taxon>Hyphomicrobiales</taxon>
        <taxon>Devosiaceae</taxon>
        <taxon>Devosia</taxon>
    </lineage>
</organism>
<reference evidence="1 2" key="1">
    <citation type="journal article" date="2015" name="Genome Announc.">
        <title>Genome Assemblies of Three Soil-Associated Devosia species: D. insulae, D. limi, and D. soli.</title>
        <authorList>
            <person name="Hassan Y.I."/>
            <person name="Lepp D."/>
            <person name="Zhou T."/>
        </authorList>
    </citation>
    <scope>NUCLEOTIDE SEQUENCE [LARGE SCALE GENOMIC DNA]</scope>
    <source>
        <strain evidence="1 2">DS-56</strain>
    </source>
</reference>
<accession>A0A1E5XRZ3</accession>
<dbReference type="AlphaFoldDB" id="A0A1E5XRZ3"/>
<proteinExistence type="predicted"/>
<dbReference type="EMBL" id="LAJE02000160">
    <property type="protein sequence ID" value="OEO31371.1"/>
    <property type="molecule type" value="Genomic_DNA"/>
</dbReference>
<sequence>MAKAPDPPRLGTYSTQWVWLLEDRQLAMKRNPLICRSQRSWNARYFLWDHPNEADGASLIIRSFLNQAERRTFYPDEPPGIILKNGKRCLNVPVLVKHKISDGYESVAA</sequence>
<evidence type="ECO:0000313" key="2">
    <source>
        <dbReference type="Proteomes" id="UP000095463"/>
    </source>
</evidence>
<evidence type="ECO:0000313" key="1">
    <source>
        <dbReference type="EMBL" id="OEO31371.1"/>
    </source>
</evidence>
<gene>
    <name evidence="1" type="ORF">VW23_016495</name>
</gene>